<dbReference type="CDD" id="cd08026">
    <property type="entry name" value="DUF326"/>
    <property type="match status" value="1"/>
</dbReference>
<dbReference type="EMBL" id="AOSV01000023">
    <property type="protein sequence ID" value="EMG36970.1"/>
    <property type="molecule type" value="Genomic_DNA"/>
</dbReference>
<dbReference type="PANTHER" id="PTHR37310">
    <property type="entry name" value="CYTOPLASMIC PROTEIN-RELATED"/>
    <property type="match status" value="1"/>
</dbReference>
<dbReference type="AlphaFoldDB" id="M5PSD8"/>
<sequence length="138" mass="15320">MFRARDMLEHHKAAGRMDRESLVRCIEACYECAQTCAMCADACLAEDEVKRLARCIRLDLDCMDICVATGNALSRQVGVEPAIQRAQVEACMEACRVCADECDKHAKMHEHCRICSEMCDTCKNACKVLLGNLEAKAA</sequence>
<evidence type="ECO:0000313" key="1">
    <source>
        <dbReference type="EMBL" id="EMG36970.1"/>
    </source>
</evidence>
<gene>
    <name evidence="1" type="ORF">PCS_02249</name>
</gene>
<evidence type="ECO:0008006" key="3">
    <source>
        <dbReference type="Google" id="ProtNLM"/>
    </source>
</evidence>
<organism evidence="1 2">
    <name type="scientific">Desulfocurvibacter africanus PCS</name>
    <dbReference type="NCBI Taxonomy" id="1262666"/>
    <lineage>
        <taxon>Bacteria</taxon>
        <taxon>Pseudomonadati</taxon>
        <taxon>Thermodesulfobacteriota</taxon>
        <taxon>Desulfovibrionia</taxon>
        <taxon>Desulfovibrionales</taxon>
        <taxon>Desulfovibrionaceae</taxon>
        <taxon>Desulfocurvibacter</taxon>
    </lineage>
</organism>
<dbReference type="PATRIC" id="fig|1262666.3.peg.2284"/>
<dbReference type="Gene3D" id="1.20.1270.360">
    <property type="match status" value="1"/>
</dbReference>
<comment type="caution">
    <text evidence="1">The sequence shown here is derived from an EMBL/GenBank/DDBJ whole genome shotgun (WGS) entry which is preliminary data.</text>
</comment>
<accession>M5PSD8</accession>
<reference evidence="1 2" key="1">
    <citation type="journal article" date="2013" name="Genome Announc.">
        <title>Draft Genome Sequence for Desulfovibrio africanus Strain PCS.</title>
        <authorList>
            <person name="Brown S.D."/>
            <person name="Utturkar S.M."/>
            <person name="Arkin A.P."/>
            <person name="Deutschbauer A.M."/>
            <person name="Elias D.A."/>
            <person name="Hazen T.C."/>
            <person name="Chakraborty R."/>
        </authorList>
    </citation>
    <scope>NUCLEOTIDE SEQUENCE [LARGE SCALE GENOMIC DNA]</scope>
    <source>
        <strain evidence="1 2">PCS</strain>
    </source>
</reference>
<dbReference type="PANTHER" id="PTHR37310:SF1">
    <property type="entry name" value="CYTOPLASMIC PROTEIN"/>
    <property type="match status" value="1"/>
</dbReference>
<dbReference type="RefSeq" id="WP_005987168.1">
    <property type="nucleotide sequence ID" value="NZ_AOSV01000023.1"/>
</dbReference>
<protein>
    <recommendedName>
        <fullName evidence="3">Four-helix bundle copper-binding protein</fullName>
    </recommendedName>
</protein>
<proteinExistence type="predicted"/>
<name>M5PSD8_DESAF</name>
<dbReference type="InterPro" id="IPR005560">
    <property type="entry name" value="Csp_YhjQ"/>
</dbReference>
<dbReference type="Proteomes" id="UP000011922">
    <property type="component" value="Unassembled WGS sequence"/>
</dbReference>
<dbReference type="OrthoDB" id="5396211at2"/>
<evidence type="ECO:0000313" key="2">
    <source>
        <dbReference type="Proteomes" id="UP000011922"/>
    </source>
</evidence>
<dbReference type="Pfam" id="PF03860">
    <property type="entry name" value="Csp"/>
    <property type="match status" value="1"/>
</dbReference>
<dbReference type="InterPro" id="IPR044543">
    <property type="entry name" value="YHJQ-like"/>
</dbReference>